<feature type="coiled-coil region" evidence="1">
    <location>
        <begin position="174"/>
        <end position="201"/>
    </location>
</feature>
<evidence type="ECO:0000313" key="2">
    <source>
        <dbReference type="EMBL" id="KAF7709144.1"/>
    </source>
</evidence>
<organism evidence="2 3">
    <name type="scientific">Silurus meridionalis</name>
    <name type="common">Southern catfish</name>
    <name type="synonym">Silurus soldatovi meridionalis</name>
    <dbReference type="NCBI Taxonomy" id="175797"/>
    <lineage>
        <taxon>Eukaryota</taxon>
        <taxon>Metazoa</taxon>
        <taxon>Chordata</taxon>
        <taxon>Craniata</taxon>
        <taxon>Vertebrata</taxon>
        <taxon>Euteleostomi</taxon>
        <taxon>Actinopterygii</taxon>
        <taxon>Neopterygii</taxon>
        <taxon>Teleostei</taxon>
        <taxon>Ostariophysi</taxon>
        <taxon>Siluriformes</taxon>
        <taxon>Siluridae</taxon>
        <taxon>Silurus</taxon>
    </lineage>
</organism>
<name>A0A8T0BQ69_SILME</name>
<dbReference type="AlphaFoldDB" id="A0A8T0BQ69"/>
<feature type="coiled-coil region" evidence="1">
    <location>
        <begin position="54"/>
        <end position="99"/>
    </location>
</feature>
<reference evidence="2" key="1">
    <citation type="submission" date="2020-08" db="EMBL/GenBank/DDBJ databases">
        <title>Chromosome-level assembly of Southern catfish (Silurus meridionalis) provides insights into visual adaptation to the nocturnal and benthic lifestyles.</title>
        <authorList>
            <person name="Zhang Y."/>
            <person name="Wang D."/>
            <person name="Peng Z."/>
        </authorList>
    </citation>
    <scope>NUCLEOTIDE SEQUENCE</scope>
    <source>
        <strain evidence="2">SWU-2019-XX</strain>
        <tissue evidence="2">Muscle</tissue>
    </source>
</reference>
<evidence type="ECO:0000313" key="3">
    <source>
        <dbReference type="Proteomes" id="UP000606274"/>
    </source>
</evidence>
<keyword evidence="3" id="KW-1185">Reference proteome</keyword>
<dbReference type="Proteomes" id="UP000606274">
    <property type="component" value="Unassembled WGS sequence"/>
</dbReference>
<comment type="caution">
    <text evidence="2">The sequence shown here is derived from an EMBL/GenBank/DDBJ whole genome shotgun (WGS) entry which is preliminary data.</text>
</comment>
<keyword evidence="1" id="KW-0175">Coiled coil</keyword>
<accession>A0A8T0BQ69</accession>
<sequence length="230" mass="27172">MERVTEPEHLEHLFCETVQKSQINQECDREPQDHSILQDNKEMEKVFQEKDKIIKALEVRLTEMVDRERSLEEQLTEAISELEMKCIEQKASNKELKRLWSKFEDALTLPADAECQEIKALEANAELRHLNSSLIKQRDEAKDLGHQCEKLFCKQSNVRVECMKNENFALTKHVEILQNTVNMLEERIRSCEKGEEKLMEQRQSQKDYYTLWIKYEEAAAPMVEAKAREK</sequence>
<protein>
    <submittedName>
        <fullName evidence="2">Uncharacterized protein</fullName>
    </submittedName>
</protein>
<proteinExistence type="predicted"/>
<gene>
    <name evidence="2" type="ORF">HF521_015994</name>
</gene>
<evidence type="ECO:0000256" key="1">
    <source>
        <dbReference type="SAM" id="Coils"/>
    </source>
</evidence>
<dbReference type="EMBL" id="JABFDY010000003">
    <property type="protein sequence ID" value="KAF7709144.1"/>
    <property type="molecule type" value="Genomic_DNA"/>
</dbReference>